<sequence>MLREAGVTWTTVKGRSRLVRLRRDDLDTLFPGLLDSVLNGARRTPPAA</sequence>
<organism evidence="1 2">
    <name type="scientific">Streptomyces litmocidini</name>
    <dbReference type="NCBI Taxonomy" id="67318"/>
    <lineage>
        <taxon>Bacteria</taxon>
        <taxon>Bacillati</taxon>
        <taxon>Actinomycetota</taxon>
        <taxon>Actinomycetes</taxon>
        <taxon>Kitasatosporales</taxon>
        <taxon>Streptomycetaceae</taxon>
        <taxon>Streptomyces</taxon>
    </lineage>
</organism>
<proteinExistence type="predicted"/>
<accession>A0ABW7U8W6</accession>
<gene>
    <name evidence="1" type="ORF">ACH407_16805</name>
</gene>
<evidence type="ECO:0000313" key="2">
    <source>
        <dbReference type="Proteomes" id="UP001611339"/>
    </source>
</evidence>
<reference evidence="1 2" key="1">
    <citation type="submission" date="2024-10" db="EMBL/GenBank/DDBJ databases">
        <title>The Natural Products Discovery Center: Release of the First 8490 Sequenced Strains for Exploring Actinobacteria Biosynthetic Diversity.</title>
        <authorList>
            <person name="Kalkreuter E."/>
            <person name="Kautsar S.A."/>
            <person name="Yang D."/>
            <person name="Bader C.D."/>
            <person name="Teijaro C.N."/>
            <person name="Fluegel L."/>
            <person name="Davis C.M."/>
            <person name="Simpson J.R."/>
            <person name="Lauterbach L."/>
            <person name="Steele A.D."/>
            <person name="Gui C."/>
            <person name="Meng S."/>
            <person name="Li G."/>
            <person name="Viehrig K."/>
            <person name="Ye F."/>
            <person name="Su P."/>
            <person name="Kiefer A.F."/>
            <person name="Nichols A."/>
            <person name="Cepeda A.J."/>
            <person name="Yan W."/>
            <person name="Fan B."/>
            <person name="Jiang Y."/>
            <person name="Adhikari A."/>
            <person name="Zheng C.-J."/>
            <person name="Schuster L."/>
            <person name="Cowan T.M."/>
            <person name="Smanski M.J."/>
            <person name="Chevrette M.G."/>
            <person name="De Carvalho L.P.S."/>
            <person name="Shen B."/>
        </authorList>
    </citation>
    <scope>NUCLEOTIDE SEQUENCE [LARGE SCALE GENOMIC DNA]</scope>
    <source>
        <strain evidence="1 2">NPDC020602</strain>
    </source>
</reference>
<dbReference type="EMBL" id="JBIRUI010000006">
    <property type="protein sequence ID" value="MFI1715213.1"/>
    <property type="molecule type" value="Genomic_DNA"/>
</dbReference>
<dbReference type="RefSeq" id="WP_398709890.1">
    <property type="nucleotide sequence ID" value="NZ_JBIRUI010000006.1"/>
</dbReference>
<name>A0ABW7U8W6_9ACTN</name>
<evidence type="ECO:0000313" key="1">
    <source>
        <dbReference type="EMBL" id="MFI1715213.1"/>
    </source>
</evidence>
<keyword evidence="2" id="KW-1185">Reference proteome</keyword>
<protein>
    <submittedName>
        <fullName evidence="1">ArsR family transcriptional regulator</fullName>
    </submittedName>
</protein>
<comment type="caution">
    <text evidence="1">The sequence shown here is derived from an EMBL/GenBank/DDBJ whole genome shotgun (WGS) entry which is preliminary data.</text>
</comment>
<dbReference type="Proteomes" id="UP001611339">
    <property type="component" value="Unassembled WGS sequence"/>
</dbReference>